<evidence type="ECO:0000313" key="2">
    <source>
        <dbReference type="Proteomes" id="UP000765509"/>
    </source>
</evidence>
<proteinExistence type="predicted"/>
<organism evidence="1 2">
    <name type="scientific">Austropuccinia psidii MF-1</name>
    <dbReference type="NCBI Taxonomy" id="1389203"/>
    <lineage>
        <taxon>Eukaryota</taxon>
        <taxon>Fungi</taxon>
        <taxon>Dikarya</taxon>
        <taxon>Basidiomycota</taxon>
        <taxon>Pucciniomycotina</taxon>
        <taxon>Pucciniomycetes</taxon>
        <taxon>Pucciniales</taxon>
        <taxon>Sphaerophragmiaceae</taxon>
        <taxon>Austropuccinia</taxon>
    </lineage>
</organism>
<dbReference type="OrthoDB" id="2506563at2759"/>
<dbReference type="InterPro" id="IPR052579">
    <property type="entry name" value="Zinc_finger_SWIM"/>
</dbReference>
<comment type="caution">
    <text evidence="1">The sequence shown here is derived from an EMBL/GenBank/DDBJ whole genome shotgun (WGS) entry which is preliminary data.</text>
</comment>
<keyword evidence="2" id="KW-1185">Reference proteome</keyword>
<name>A0A9Q3HJE6_9BASI</name>
<sequence>MSPIFHFEPDYSQFDTHPVHYNESECSYPSQNTILTPGKTLKPHNLPPPECLTSRMESLQPIEAMNLHESGTTQFKGDIEEIKSSIQATTHCTPAFSVPNEQFPLITDPDKYDYSTGLKLEPPPLARFNDVDTLIQFAQKWAKSHGYALTKKNSHQGKNVYLACDRYGEYIKLKGPTQRQSTTKKCGCKFRLRGSIPALSDINSEEVHTIHLTRSGYWVLVPLEILHNHPPSTTPSVHPIHCRLNEKELVQVEGLMKANVRPNQILSQLYSQGNTCTTSRTLYNYKGHLSIKERNGQSQLEYLIRLLKERNWIHSNKININGKITNLFFAHPASIELGHINHHVILIDATYRT</sequence>
<gene>
    <name evidence="1" type="ORF">O181_047326</name>
</gene>
<evidence type="ECO:0000313" key="1">
    <source>
        <dbReference type="EMBL" id="MBW0507611.1"/>
    </source>
</evidence>
<dbReference type="EMBL" id="AVOT02019818">
    <property type="protein sequence ID" value="MBW0507611.1"/>
    <property type="molecule type" value="Genomic_DNA"/>
</dbReference>
<reference evidence="1" key="1">
    <citation type="submission" date="2021-03" db="EMBL/GenBank/DDBJ databases">
        <title>Draft genome sequence of rust myrtle Austropuccinia psidii MF-1, a brazilian biotype.</title>
        <authorList>
            <person name="Quecine M.C."/>
            <person name="Pachon D.M.R."/>
            <person name="Bonatelli M.L."/>
            <person name="Correr F.H."/>
            <person name="Franceschini L.M."/>
            <person name="Leite T.F."/>
            <person name="Margarido G.R.A."/>
            <person name="Almeida C.A."/>
            <person name="Ferrarezi J.A."/>
            <person name="Labate C.A."/>
        </authorList>
    </citation>
    <scope>NUCLEOTIDE SEQUENCE</scope>
    <source>
        <strain evidence="1">MF-1</strain>
    </source>
</reference>
<dbReference type="AlphaFoldDB" id="A0A9Q3HJE6"/>
<evidence type="ECO:0008006" key="3">
    <source>
        <dbReference type="Google" id="ProtNLM"/>
    </source>
</evidence>
<dbReference type="Proteomes" id="UP000765509">
    <property type="component" value="Unassembled WGS sequence"/>
</dbReference>
<accession>A0A9Q3HJE6</accession>
<dbReference type="PANTHER" id="PTHR31569:SF4">
    <property type="entry name" value="SWIM-TYPE DOMAIN-CONTAINING PROTEIN"/>
    <property type="match status" value="1"/>
</dbReference>
<dbReference type="PANTHER" id="PTHR31569">
    <property type="entry name" value="SWIM-TYPE DOMAIN-CONTAINING PROTEIN"/>
    <property type="match status" value="1"/>
</dbReference>
<protein>
    <recommendedName>
        <fullName evidence="3">FAR1 domain-containing protein</fullName>
    </recommendedName>
</protein>